<dbReference type="PANTHER" id="PTHR43319">
    <property type="entry name" value="BETA-LACTAMASE-RELATED"/>
    <property type="match status" value="1"/>
</dbReference>
<name>A0ABS9ISJ6_9ACTN</name>
<accession>A0ABS9ISJ6</accession>
<evidence type="ECO:0000313" key="3">
    <source>
        <dbReference type="Proteomes" id="UP001200110"/>
    </source>
</evidence>
<dbReference type="InterPro" id="IPR001466">
    <property type="entry name" value="Beta-lactam-related"/>
</dbReference>
<dbReference type="Gene3D" id="3.40.710.10">
    <property type="entry name" value="DD-peptidase/beta-lactamase superfamily"/>
    <property type="match status" value="1"/>
</dbReference>
<evidence type="ECO:0000259" key="1">
    <source>
        <dbReference type="Pfam" id="PF00144"/>
    </source>
</evidence>
<dbReference type="SUPFAM" id="SSF56601">
    <property type="entry name" value="beta-lactamase/transpeptidase-like"/>
    <property type="match status" value="1"/>
</dbReference>
<keyword evidence="3" id="KW-1185">Reference proteome</keyword>
<dbReference type="RefSeq" id="WP_236997744.1">
    <property type="nucleotide sequence ID" value="NZ_JAKKOR010000006.1"/>
</dbReference>
<dbReference type="PANTHER" id="PTHR43319:SF3">
    <property type="entry name" value="BETA-LACTAMASE-RELATED DOMAIN-CONTAINING PROTEIN"/>
    <property type="match status" value="1"/>
</dbReference>
<evidence type="ECO:0000313" key="2">
    <source>
        <dbReference type="EMBL" id="MCF8588506.1"/>
    </source>
</evidence>
<reference evidence="2 3" key="1">
    <citation type="submission" date="2022-01" db="EMBL/GenBank/DDBJ databases">
        <authorList>
            <person name="Huang Y."/>
        </authorList>
    </citation>
    <scope>NUCLEOTIDE SEQUENCE [LARGE SCALE GENOMIC DNA]</scope>
    <source>
        <strain evidence="2 3">HY366</strain>
    </source>
</reference>
<dbReference type="InterPro" id="IPR052907">
    <property type="entry name" value="Beta-lactamase/esterase"/>
</dbReference>
<proteinExistence type="predicted"/>
<dbReference type="InterPro" id="IPR012338">
    <property type="entry name" value="Beta-lactam/transpept-like"/>
</dbReference>
<dbReference type="EMBL" id="JAKKOR010000006">
    <property type="protein sequence ID" value="MCF8588506.1"/>
    <property type="molecule type" value="Genomic_DNA"/>
</dbReference>
<feature type="domain" description="Beta-lactamase-related" evidence="1">
    <location>
        <begin position="17"/>
        <end position="358"/>
    </location>
</feature>
<protein>
    <submittedName>
        <fullName evidence="2">Beta-lactamase family protein</fullName>
    </submittedName>
</protein>
<gene>
    <name evidence="2" type="ORF">L5G33_08520</name>
</gene>
<sequence>MTVDGACAAEFAGVRAAFEAEFDAGHEVGASLCVMVGDDVAVDLWGGVADIATARPWQRDTVATTYSVTKTMTALVILALADRGLLDVDQPVARYWPEFGRAGKSEVTVGQILDHTSGVSGWEKPMTIDDLYRQHDAAAALAEQAPWWPPGDGSGYHALTFGTILGEVVQRVTGTTLGQFLEAEIAGPLGADFRIGMRSGLDRIAPLVPPPPSGFDLGSLAPDVEPRRTLGNPVFSPTVTADPAFVAAELGAVNGQGNARSVALVQSVVTGRGQARGRAILSSETADRLFEPRTDGTDRVLGVPVSFGLGWALSSPAMPGAPDGQVCWWTGFGGSVVSCDAGRGITVAYVMNAMSPQLIGAERPNRYLAAVYESL</sequence>
<dbReference type="Proteomes" id="UP001200110">
    <property type="component" value="Unassembled WGS sequence"/>
</dbReference>
<dbReference type="Pfam" id="PF00144">
    <property type="entry name" value="Beta-lactamase"/>
    <property type="match status" value="1"/>
</dbReference>
<organism evidence="2 3">
    <name type="scientific">Gordonia liuliyuniae</name>
    <dbReference type="NCBI Taxonomy" id="2911517"/>
    <lineage>
        <taxon>Bacteria</taxon>
        <taxon>Bacillati</taxon>
        <taxon>Actinomycetota</taxon>
        <taxon>Actinomycetes</taxon>
        <taxon>Mycobacteriales</taxon>
        <taxon>Gordoniaceae</taxon>
        <taxon>Gordonia</taxon>
    </lineage>
</organism>
<comment type="caution">
    <text evidence="2">The sequence shown here is derived from an EMBL/GenBank/DDBJ whole genome shotgun (WGS) entry which is preliminary data.</text>
</comment>